<dbReference type="PANTHER" id="PTHR43685:SF2">
    <property type="entry name" value="GLYCOSYLTRANSFERASE 2-LIKE DOMAIN-CONTAINING PROTEIN"/>
    <property type="match status" value="1"/>
</dbReference>
<dbReference type="InterPro" id="IPR001173">
    <property type="entry name" value="Glyco_trans_2-like"/>
</dbReference>
<dbReference type="Gene3D" id="3.90.550.10">
    <property type="entry name" value="Spore Coat Polysaccharide Biosynthesis Protein SpsA, Chain A"/>
    <property type="match status" value="1"/>
</dbReference>
<dbReference type="InterPro" id="IPR050834">
    <property type="entry name" value="Glycosyltransf_2"/>
</dbReference>
<evidence type="ECO:0000313" key="3">
    <source>
        <dbReference type="Proteomes" id="UP000216215"/>
    </source>
</evidence>
<keyword evidence="3" id="KW-1185">Reference proteome</keyword>
<dbReference type="SUPFAM" id="SSF53448">
    <property type="entry name" value="Nucleotide-diphospho-sugar transferases"/>
    <property type="match status" value="1"/>
</dbReference>
<protein>
    <submittedName>
        <fullName evidence="2">Family 2 glycosyl transferase</fullName>
    </submittedName>
</protein>
<dbReference type="Pfam" id="PF13692">
    <property type="entry name" value="Glyco_trans_1_4"/>
    <property type="match status" value="1"/>
</dbReference>
<dbReference type="SUPFAM" id="SSF53756">
    <property type="entry name" value="UDP-Glycosyltransferase/glycogen phosphorylase"/>
    <property type="match status" value="1"/>
</dbReference>
<comment type="caution">
    <text evidence="2">The sequence shown here is derived from an EMBL/GenBank/DDBJ whole genome shotgun (WGS) entry which is preliminary data.</text>
</comment>
<gene>
    <name evidence="2" type="ORF">CIT25_09590</name>
</gene>
<dbReference type="Gene3D" id="3.40.50.2000">
    <property type="entry name" value="Glycogen Phosphorylase B"/>
    <property type="match status" value="2"/>
</dbReference>
<dbReference type="Proteomes" id="UP000216215">
    <property type="component" value="Unassembled WGS sequence"/>
</dbReference>
<dbReference type="CDD" id="cd03801">
    <property type="entry name" value="GT4_PimA-like"/>
    <property type="match status" value="1"/>
</dbReference>
<dbReference type="PANTHER" id="PTHR43685">
    <property type="entry name" value="GLYCOSYLTRANSFERASE"/>
    <property type="match status" value="1"/>
</dbReference>
<accession>A0AB36RAC5</accession>
<reference evidence="3" key="1">
    <citation type="submission" date="2017-08" db="EMBL/GenBank/DDBJ databases">
        <title>Mesorhizobium wenxinae sp. nov., a novel rhizobial species isolated from root nodules of chickpea (Cicer arietinum L.).</title>
        <authorList>
            <person name="Zhang J."/>
        </authorList>
    </citation>
    <scope>NUCLEOTIDE SEQUENCE [LARGE SCALE GENOMIC DNA]</scope>
    <source>
        <strain evidence="3">USDA 3392</strain>
    </source>
</reference>
<feature type="domain" description="Glycosyltransferase 2-like" evidence="1">
    <location>
        <begin position="12"/>
        <end position="143"/>
    </location>
</feature>
<evidence type="ECO:0000313" key="2">
    <source>
        <dbReference type="EMBL" id="PAQ01708.1"/>
    </source>
</evidence>
<proteinExistence type="predicted"/>
<dbReference type="Pfam" id="PF00535">
    <property type="entry name" value="Glycos_transf_2"/>
    <property type="match status" value="1"/>
</dbReference>
<keyword evidence="2" id="KW-0808">Transferase</keyword>
<dbReference type="AlphaFoldDB" id="A0AB36RAC5"/>
<sequence length="718" mass="78152">MSKSEETRLDVTVVIPARNAAATIDATLRSLISDRDLIGEILLVDDGSDDQTASAAIGSAQRYGLPLEVVSVNLGSAGAARNVGIARARGKSIFFLDADDELMEGGLSLLYDALLRNPEAGLSIGASIRRTNGRPDKLKTPHGYTSDRAQNTRRYLLNELWPIAMGSALVATSATATIRFPEAIGLDEDTCYWVALLARFDVAIVSAPVLLYHHDETRMAQRFILAPRRTFLAIALELDRLAGSGVEREALQWRKSWIAQRISRQLIKHKRYADAAGMMRAVRAHKASGRSWKALQYSARIQFGAMTEKRSPDARFTTPNHGKERRTLVLSYDPAFPPASGADLRNHRNAVAAAEFGPVCLVSVRPQADPSKPADPRIQTAALTIEGEARTASIGWWRIRAENRIPRSALARLEAIVREFSPDSIVVEGIGLFKLLRPLRPLAGQLILDMHNVESDLAGQLHRADDARSMPAVAAAFGVRRLERKALAIVDRAWVCSRQDHERLAALSPRKVPIDIVPNGIPRFEDSPVDLPVEAATDGGFPMILFVGHLGYKPNIDAAERLAATILPRIRQRLPTARLVLAGRYPKPAVKALTGLQGVDLVENPDDMGPLLSRAHLSIIPLSAGGGTRIKALEAMAWGIPVIATPLAVEGLDLVDNEEVLLSDSDERLADMAIELCLDRRRMASQRARAHQAAWSRFGPEAVRNAVGGGFGLDDAGT</sequence>
<dbReference type="CDD" id="cd00761">
    <property type="entry name" value="Glyco_tranf_GTA_type"/>
    <property type="match status" value="1"/>
</dbReference>
<evidence type="ECO:0000259" key="1">
    <source>
        <dbReference type="Pfam" id="PF00535"/>
    </source>
</evidence>
<name>A0AB36RAC5_9HYPH</name>
<organism evidence="2 3">
    <name type="scientific">Mesorhizobium mediterraneum</name>
    <dbReference type="NCBI Taxonomy" id="43617"/>
    <lineage>
        <taxon>Bacteria</taxon>
        <taxon>Pseudomonadati</taxon>
        <taxon>Pseudomonadota</taxon>
        <taxon>Alphaproteobacteria</taxon>
        <taxon>Hyphomicrobiales</taxon>
        <taxon>Phyllobacteriaceae</taxon>
        <taxon>Mesorhizobium</taxon>
    </lineage>
</organism>
<dbReference type="GO" id="GO:0016740">
    <property type="term" value="F:transferase activity"/>
    <property type="evidence" value="ECO:0007669"/>
    <property type="project" value="UniProtKB-KW"/>
</dbReference>
<dbReference type="InterPro" id="IPR029044">
    <property type="entry name" value="Nucleotide-diphossugar_trans"/>
</dbReference>
<dbReference type="EMBL" id="NPKI01000015">
    <property type="protein sequence ID" value="PAQ01708.1"/>
    <property type="molecule type" value="Genomic_DNA"/>
</dbReference>